<evidence type="ECO:0000313" key="3">
    <source>
        <dbReference type="EnsemblPlants" id="AES68153"/>
    </source>
</evidence>
<dbReference type="HOGENOM" id="CLU_2691464_0_0_1"/>
<reference evidence="2 4" key="2">
    <citation type="journal article" date="2014" name="BMC Genomics">
        <title>An improved genome release (version Mt4.0) for the model legume Medicago truncatula.</title>
        <authorList>
            <person name="Tang H."/>
            <person name="Krishnakumar V."/>
            <person name="Bidwell S."/>
            <person name="Rosen B."/>
            <person name="Chan A."/>
            <person name="Zhou S."/>
            <person name="Gentzbittel L."/>
            <person name="Childs K.L."/>
            <person name="Yandell M."/>
            <person name="Gundlach H."/>
            <person name="Mayer K.F."/>
            <person name="Schwartz D.C."/>
            <person name="Town C.D."/>
        </authorList>
    </citation>
    <scope>GENOME REANNOTATION</scope>
    <source>
        <strain evidence="3 4">cv. Jemalong A17</strain>
    </source>
</reference>
<dbReference type="Proteomes" id="UP000002051">
    <property type="component" value="Chromosome 2"/>
</dbReference>
<proteinExistence type="predicted"/>
<reference evidence="3" key="3">
    <citation type="submission" date="2015-04" db="UniProtKB">
        <authorList>
            <consortium name="EnsemblPlants"/>
        </authorList>
    </citation>
    <scope>IDENTIFICATION</scope>
    <source>
        <strain evidence="3">cv. Jemalong A17</strain>
    </source>
</reference>
<name>G7II66_MEDTR</name>
<dbReference type="AlphaFoldDB" id="G7II66"/>
<dbReference type="EMBL" id="CM001218">
    <property type="protein sequence ID" value="AES68153.1"/>
    <property type="molecule type" value="Genomic_DNA"/>
</dbReference>
<evidence type="ECO:0000313" key="2">
    <source>
        <dbReference type="EMBL" id="AES68153.1"/>
    </source>
</evidence>
<dbReference type="PaxDb" id="3880-AES68153"/>
<reference evidence="2 4" key="1">
    <citation type="journal article" date="2011" name="Nature">
        <title>The Medicago genome provides insight into the evolution of rhizobial symbioses.</title>
        <authorList>
            <person name="Young N.D."/>
            <person name="Debelle F."/>
            <person name="Oldroyd G.E."/>
            <person name="Geurts R."/>
            <person name="Cannon S.B."/>
            <person name="Udvardi M.K."/>
            <person name="Benedito V.A."/>
            <person name="Mayer K.F."/>
            <person name="Gouzy J."/>
            <person name="Schoof H."/>
            <person name="Van de Peer Y."/>
            <person name="Proost S."/>
            <person name="Cook D.R."/>
            <person name="Meyers B.C."/>
            <person name="Spannagl M."/>
            <person name="Cheung F."/>
            <person name="De Mita S."/>
            <person name="Krishnakumar V."/>
            <person name="Gundlach H."/>
            <person name="Zhou S."/>
            <person name="Mudge J."/>
            <person name="Bharti A.K."/>
            <person name="Murray J.D."/>
            <person name="Naoumkina M.A."/>
            <person name="Rosen B."/>
            <person name="Silverstein K.A."/>
            <person name="Tang H."/>
            <person name="Rombauts S."/>
            <person name="Zhao P.X."/>
            <person name="Zhou P."/>
            <person name="Barbe V."/>
            <person name="Bardou P."/>
            <person name="Bechner M."/>
            <person name="Bellec A."/>
            <person name="Berger A."/>
            <person name="Berges H."/>
            <person name="Bidwell S."/>
            <person name="Bisseling T."/>
            <person name="Choisne N."/>
            <person name="Couloux A."/>
            <person name="Denny R."/>
            <person name="Deshpande S."/>
            <person name="Dai X."/>
            <person name="Doyle J.J."/>
            <person name="Dudez A.M."/>
            <person name="Farmer A.D."/>
            <person name="Fouteau S."/>
            <person name="Franken C."/>
            <person name="Gibelin C."/>
            <person name="Gish J."/>
            <person name="Goldstein S."/>
            <person name="Gonzalez A.J."/>
            <person name="Green P.J."/>
            <person name="Hallab A."/>
            <person name="Hartog M."/>
            <person name="Hua A."/>
            <person name="Humphray S.J."/>
            <person name="Jeong D.H."/>
            <person name="Jing Y."/>
            <person name="Jocker A."/>
            <person name="Kenton S.M."/>
            <person name="Kim D.J."/>
            <person name="Klee K."/>
            <person name="Lai H."/>
            <person name="Lang C."/>
            <person name="Lin S."/>
            <person name="Macmil S.L."/>
            <person name="Magdelenat G."/>
            <person name="Matthews L."/>
            <person name="McCorrison J."/>
            <person name="Monaghan E.L."/>
            <person name="Mun J.H."/>
            <person name="Najar F.Z."/>
            <person name="Nicholson C."/>
            <person name="Noirot C."/>
            <person name="O'Bleness M."/>
            <person name="Paule C.R."/>
            <person name="Poulain J."/>
            <person name="Prion F."/>
            <person name="Qin B."/>
            <person name="Qu C."/>
            <person name="Retzel E.F."/>
            <person name="Riddle C."/>
            <person name="Sallet E."/>
            <person name="Samain S."/>
            <person name="Samson N."/>
            <person name="Sanders I."/>
            <person name="Saurat O."/>
            <person name="Scarpelli C."/>
            <person name="Schiex T."/>
            <person name="Segurens B."/>
            <person name="Severin A.J."/>
            <person name="Sherrier D.J."/>
            <person name="Shi R."/>
            <person name="Sims S."/>
            <person name="Singer S.R."/>
            <person name="Sinharoy S."/>
            <person name="Sterck L."/>
            <person name="Viollet A."/>
            <person name="Wang B.B."/>
            <person name="Wang K."/>
            <person name="Wang M."/>
            <person name="Wang X."/>
            <person name="Warfsmann J."/>
            <person name="Weissenbach J."/>
            <person name="White D.D."/>
            <person name="White J.D."/>
            <person name="Wiley G.B."/>
            <person name="Wincker P."/>
            <person name="Xing Y."/>
            <person name="Yang L."/>
            <person name="Yao Z."/>
            <person name="Ying F."/>
            <person name="Zhai J."/>
            <person name="Zhou L."/>
            <person name="Zuber A."/>
            <person name="Denarie J."/>
            <person name="Dixon R.A."/>
            <person name="May G.D."/>
            <person name="Schwartz D.C."/>
            <person name="Rogers J."/>
            <person name="Quetier F."/>
            <person name="Town C.D."/>
            <person name="Roe B.A."/>
        </authorList>
    </citation>
    <scope>NUCLEOTIDE SEQUENCE [LARGE SCALE GENOMIC DNA]</scope>
    <source>
        <strain evidence="2">A17</strain>
        <strain evidence="3 4">cv. Jemalong A17</strain>
    </source>
</reference>
<feature type="compositionally biased region" description="Basic and acidic residues" evidence="1">
    <location>
        <begin position="57"/>
        <end position="74"/>
    </location>
</feature>
<keyword evidence="4" id="KW-1185">Reference proteome</keyword>
<dbReference type="EnsemblPlants" id="AES68153">
    <property type="protein sequence ID" value="AES68153"/>
    <property type="gene ID" value="MTR_2g103820"/>
</dbReference>
<organism evidence="2 4">
    <name type="scientific">Medicago truncatula</name>
    <name type="common">Barrel medic</name>
    <name type="synonym">Medicago tribuloides</name>
    <dbReference type="NCBI Taxonomy" id="3880"/>
    <lineage>
        <taxon>Eukaryota</taxon>
        <taxon>Viridiplantae</taxon>
        <taxon>Streptophyta</taxon>
        <taxon>Embryophyta</taxon>
        <taxon>Tracheophyta</taxon>
        <taxon>Spermatophyta</taxon>
        <taxon>Magnoliopsida</taxon>
        <taxon>eudicotyledons</taxon>
        <taxon>Gunneridae</taxon>
        <taxon>Pentapetalae</taxon>
        <taxon>rosids</taxon>
        <taxon>fabids</taxon>
        <taxon>Fabales</taxon>
        <taxon>Fabaceae</taxon>
        <taxon>Papilionoideae</taxon>
        <taxon>50 kb inversion clade</taxon>
        <taxon>NPAAA clade</taxon>
        <taxon>Hologalegina</taxon>
        <taxon>IRL clade</taxon>
        <taxon>Trifolieae</taxon>
        <taxon>Medicago</taxon>
    </lineage>
</organism>
<evidence type="ECO:0000313" key="4">
    <source>
        <dbReference type="Proteomes" id="UP000002051"/>
    </source>
</evidence>
<feature type="region of interest" description="Disordered" evidence="1">
    <location>
        <begin position="47"/>
        <end position="74"/>
    </location>
</feature>
<accession>G7II66</accession>
<gene>
    <name evidence="2" type="ordered locus">MTR_2g103820</name>
</gene>
<evidence type="ECO:0000256" key="1">
    <source>
        <dbReference type="SAM" id="MobiDB-lite"/>
    </source>
</evidence>
<protein>
    <submittedName>
        <fullName evidence="2 3">Uncharacterized protein</fullName>
    </submittedName>
</protein>
<sequence>MPCKNIRGSGKTEVLRETLNETNYEDRKDSLDLYLVINNLDLDLRTKKPTSLTNESTESHKIVNGKREDSNMVS</sequence>